<reference evidence="6 7" key="1">
    <citation type="submission" date="2016-07" db="EMBL/GenBank/DDBJ databases">
        <title>Pervasive Adenine N6-methylation of Active Genes in Fungi.</title>
        <authorList>
            <consortium name="DOE Joint Genome Institute"/>
            <person name="Mondo S.J."/>
            <person name="Dannebaum R.O."/>
            <person name="Kuo R.C."/>
            <person name="Labutti K."/>
            <person name="Haridas S."/>
            <person name="Kuo A."/>
            <person name="Salamov A."/>
            <person name="Ahrendt S.R."/>
            <person name="Lipzen A."/>
            <person name="Sullivan W."/>
            <person name="Andreopoulos W.B."/>
            <person name="Clum A."/>
            <person name="Lindquist E."/>
            <person name="Daum C."/>
            <person name="Ramamoorthy G.K."/>
            <person name="Gryganskyi A."/>
            <person name="Culley D."/>
            <person name="Magnuson J.K."/>
            <person name="James T.Y."/>
            <person name="O'Malley M.A."/>
            <person name="Stajich J.E."/>
            <person name="Spatafora J.W."/>
            <person name="Visel A."/>
            <person name="Grigoriev I.V."/>
        </authorList>
    </citation>
    <scope>NUCLEOTIDE SEQUENCE [LARGE SCALE GENOMIC DNA]</scope>
    <source>
        <strain evidence="6 7">JEL800</strain>
    </source>
</reference>
<evidence type="ECO:0000313" key="6">
    <source>
        <dbReference type="EMBL" id="ORY48335.1"/>
    </source>
</evidence>
<dbReference type="GO" id="GO:0005975">
    <property type="term" value="P:carbohydrate metabolic process"/>
    <property type="evidence" value="ECO:0007669"/>
    <property type="project" value="InterPro"/>
</dbReference>
<dbReference type="Pfam" id="PF01564">
    <property type="entry name" value="Spermine_synth"/>
    <property type="match status" value="1"/>
</dbReference>
<sequence>MLLHFSLLALVAVLLWTTANLHSPTSGRVESESLQSTWVLFIAALLSPNPPSPPLSFALLSIAAIPTLSIAAFHFRLVNPVLAFVACVAPAVVALAQVSSAGLKGRKDHVRLFLKLGPAVGCAYFAVGVNNIVEGLAFTYGPNPLPMPAEIIAGIVGLGSVGVASLAFLGRYEVVGSTGGKNESGEEKEAAATSSFGIKSIMILVAPVMLVGQSLIMYPQFSRTEIAKPTPRGQHILAKKYSTTGHISIAQDPSMFNNIGIRVMRCDHSLLGGIYLAEGYKGDSVYGSFYFPAFITGFSKKPVTRASEFTILNIGLGIGVAPKALLEAHPKSVVDVVDLDPVVLSYAVDYFEFPNTTRTRFHATDGRAFLERAEAATYDYIIHDVFTNGAVGSRLVSIEAIKETRRVLKEDGVLAVNFVGRVTSLATRSLMRTLKEVYPYVECYLEGKDVLAEKDGFYNMVFFAGASELVWNKERVLNPRDGVVNRKKKTTSDGGSMGWTRSSMVDLFEEVKYTGAWEDGGVLLTDQGIRGRERKLLEEEAKIKCLVNLYSNNSIKGENGGSIPKSKYGKKVQTPRQMKGVLILLLSANALAADFAWGFGGSSYQTEGAWNVGGKEPNVYDQWYHSAAHASDANADVTVDQYHRYKDDLKLLPTLDATLYRFSVSWSRVMHNCTGMPNEEGIAFYGSMIDEIINNGAVPFLTMFHWDLPQACYDQFQGFNNDKIISAFMQYATVLFNAYGDRVKYWLTVNEAESNCKFGYQQGRLAPGLVQASYQATIDCVARTQKLHAAVVKMARTGNFNGYEKLWKFGFPSNVDWYETGSVYSASVAANRNLARAGWYHDPLVFGDYKQDVIDAFLVEPDNADAMGTPPPAFSDADKLVLAGTVDFIAMNYYSTSGIPVSAEEVPSGAGCPLLCWQHVYSKGLREMANWYYNRYNLDIILTEVGYAAPDEATLPLDQVINNPNRLAFWKTHLQAISDAIEIDKLPIKGLLIWSLTDNFEWGYYDQKFGAVYIEGLGVAGASLNRIVKNSTYFVADYFRGKKYNNPFVAGNKQGGVNTTGAPSISGVATVTKSGAVAQVGAGLLGVLSLVFTVL</sequence>
<feature type="transmembrane region" description="Helical" evidence="4">
    <location>
        <begin position="81"/>
        <end position="98"/>
    </location>
</feature>
<evidence type="ECO:0000256" key="5">
    <source>
        <dbReference type="SAM" id="SignalP"/>
    </source>
</evidence>
<dbReference type="NCBIfam" id="NF037959">
    <property type="entry name" value="MFS_SpdSyn"/>
    <property type="match status" value="1"/>
</dbReference>
<feature type="chain" id="PRO_5012395326" evidence="5">
    <location>
        <begin position="22"/>
        <end position="1095"/>
    </location>
</feature>
<dbReference type="EMBL" id="MCGO01000012">
    <property type="protein sequence ID" value="ORY48335.1"/>
    <property type="molecule type" value="Genomic_DNA"/>
</dbReference>
<dbReference type="PROSITE" id="PS00653">
    <property type="entry name" value="GLYCOSYL_HYDROL_F1_2"/>
    <property type="match status" value="1"/>
</dbReference>
<dbReference type="Gene3D" id="3.20.20.80">
    <property type="entry name" value="Glycosidases"/>
    <property type="match status" value="1"/>
</dbReference>
<dbReference type="AlphaFoldDB" id="A0A1Y2CPR6"/>
<feature type="transmembrane region" description="Helical" evidence="4">
    <location>
        <begin position="190"/>
        <end position="211"/>
    </location>
</feature>
<keyword evidence="4" id="KW-1133">Transmembrane helix</keyword>
<keyword evidence="5" id="KW-0732">Signal</keyword>
<dbReference type="SUPFAM" id="SSF51445">
    <property type="entry name" value="(Trans)glycosidases"/>
    <property type="match status" value="1"/>
</dbReference>
<accession>A0A1Y2CPR6</accession>
<dbReference type="SUPFAM" id="SSF53335">
    <property type="entry name" value="S-adenosyl-L-methionine-dependent methyltransferases"/>
    <property type="match status" value="1"/>
</dbReference>
<evidence type="ECO:0000256" key="3">
    <source>
        <dbReference type="ARBA" id="ARBA00023295"/>
    </source>
</evidence>
<gene>
    <name evidence="6" type="ORF">BCR33DRAFT_764024</name>
</gene>
<evidence type="ECO:0000313" key="7">
    <source>
        <dbReference type="Proteomes" id="UP000193642"/>
    </source>
</evidence>
<keyword evidence="4" id="KW-0472">Membrane</keyword>
<evidence type="ECO:0000256" key="4">
    <source>
        <dbReference type="SAM" id="Phobius"/>
    </source>
</evidence>
<dbReference type="PANTHER" id="PTHR10353:SF36">
    <property type="entry name" value="LP05116P"/>
    <property type="match status" value="1"/>
</dbReference>
<dbReference type="Proteomes" id="UP000193642">
    <property type="component" value="Unassembled WGS sequence"/>
</dbReference>
<evidence type="ECO:0000256" key="2">
    <source>
        <dbReference type="ARBA" id="ARBA00022801"/>
    </source>
</evidence>
<dbReference type="STRING" id="329046.A0A1Y2CPR6"/>
<keyword evidence="3" id="KW-0326">Glycosidase</keyword>
<dbReference type="InterPro" id="IPR001360">
    <property type="entry name" value="Glyco_hydro_1"/>
</dbReference>
<feature type="transmembrane region" description="Helical" evidence="4">
    <location>
        <begin position="118"/>
        <end position="139"/>
    </location>
</feature>
<dbReference type="Pfam" id="PF00232">
    <property type="entry name" value="Glyco_hydro_1"/>
    <property type="match status" value="1"/>
</dbReference>
<comment type="similarity">
    <text evidence="1">Belongs to the glycosyl hydrolase 1 family.</text>
</comment>
<feature type="transmembrane region" description="Helical" evidence="4">
    <location>
        <begin position="151"/>
        <end position="170"/>
    </location>
</feature>
<dbReference type="InterPro" id="IPR029063">
    <property type="entry name" value="SAM-dependent_MTases_sf"/>
</dbReference>
<dbReference type="PRINTS" id="PR00131">
    <property type="entry name" value="GLHYDRLASE1"/>
</dbReference>
<organism evidence="6 7">
    <name type="scientific">Rhizoclosmatium globosum</name>
    <dbReference type="NCBI Taxonomy" id="329046"/>
    <lineage>
        <taxon>Eukaryota</taxon>
        <taxon>Fungi</taxon>
        <taxon>Fungi incertae sedis</taxon>
        <taxon>Chytridiomycota</taxon>
        <taxon>Chytridiomycota incertae sedis</taxon>
        <taxon>Chytridiomycetes</taxon>
        <taxon>Chytridiales</taxon>
        <taxon>Chytriomycetaceae</taxon>
        <taxon>Rhizoclosmatium</taxon>
    </lineage>
</organism>
<proteinExistence type="inferred from homology"/>
<dbReference type="Gene3D" id="3.40.50.150">
    <property type="entry name" value="Vaccinia Virus protein VP39"/>
    <property type="match status" value="1"/>
</dbReference>
<keyword evidence="2 6" id="KW-0378">Hydrolase</keyword>
<comment type="caution">
    <text evidence="6">The sequence shown here is derived from an EMBL/GenBank/DDBJ whole genome shotgun (WGS) entry which is preliminary data.</text>
</comment>
<evidence type="ECO:0000256" key="1">
    <source>
        <dbReference type="ARBA" id="ARBA00010838"/>
    </source>
</evidence>
<dbReference type="InterPro" id="IPR017853">
    <property type="entry name" value="GH"/>
</dbReference>
<dbReference type="PANTHER" id="PTHR10353">
    <property type="entry name" value="GLYCOSYL HYDROLASE"/>
    <property type="match status" value="1"/>
</dbReference>
<dbReference type="OrthoDB" id="65569at2759"/>
<name>A0A1Y2CPR6_9FUNG</name>
<keyword evidence="7" id="KW-1185">Reference proteome</keyword>
<keyword evidence="4" id="KW-0812">Transmembrane</keyword>
<dbReference type="GO" id="GO:0008422">
    <property type="term" value="F:beta-glucosidase activity"/>
    <property type="evidence" value="ECO:0007669"/>
    <property type="project" value="TreeGrafter"/>
</dbReference>
<feature type="signal peptide" evidence="5">
    <location>
        <begin position="1"/>
        <end position="21"/>
    </location>
</feature>
<protein>
    <submittedName>
        <fullName evidence="6">Glycoside hydrolase</fullName>
    </submittedName>
</protein>
<dbReference type="InterPro" id="IPR033132">
    <property type="entry name" value="GH_1_N_CS"/>
</dbReference>